<dbReference type="AlphaFoldDB" id="A0AAD3DAB5"/>
<name>A0AAD3DAB5_9STRA</name>
<keyword evidence="2" id="KW-1185">Reference proteome</keyword>
<sequence>MLRKMVPKESKLIVQRLINTRPDIEYAVHTCARFQLDPKRSHENAVKRIGRCLLGTQDKGIIFKPDINKLGQLECFVDADFAGNYTKEQSHDLNSVRSKTGCVILYTGCPITWFSKLQTKISLSTTEAEYIALSTACRELLPMREMFNDLRNYLNILPLIPNVKCTLFEDNVGAETLAKAPKMTPRTKHIAIKYHNFGEAVKSGVLKIERVDTKEQLTDIFMKATTVKTGYIK</sequence>
<dbReference type="CDD" id="cd09272">
    <property type="entry name" value="RNase_HI_RT_Ty1"/>
    <property type="match status" value="1"/>
</dbReference>
<dbReference type="PANTHER" id="PTHR11439">
    <property type="entry name" value="GAG-POL-RELATED RETROTRANSPOSON"/>
    <property type="match status" value="1"/>
</dbReference>
<reference evidence="1 2" key="1">
    <citation type="journal article" date="2021" name="Sci. Rep.">
        <title>The genome of the diatom Chaetoceros tenuissimus carries an ancient integrated fragment of an extant virus.</title>
        <authorList>
            <person name="Hongo Y."/>
            <person name="Kimura K."/>
            <person name="Takaki Y."/>
            <person name="Yoshida Y."/>
            <person name="Baba S."/>
            <person name="Kobayashi G."/>
            <person name="Nagasaki K."/>
            <person name="Hano T."/>
            <person name="Tomaru Y."/>
        </authorList>
    </citation>
    <scope>NUCLEOTIDE SEQUENCE [LARGE SCALE GENOMIC DNA]</scope>
    <source>
        <strain evidence="1 2">NIES-3715</strain>
    </source>
</reference>
<dbReference type="Proteomes" id="UP001054902">
    <property type="component" value="Unassembled WGS sequence"/>
</dbReference>
<dbReference type="PANTHER" id="PTHR11439:SF483">
    <property type="entry name" value="PEPTIDE SYNTHASE GLIP-LIKE, PUTATIVE (AFU_ORTHOLOGUE AFUA_3G12920)-RELATED"/>
    <property type="match status" value="1"/>
</dbReference>
<comment type="caution">
    <text evidence="1">The sequence shown here is derived from an EMBL/GenBank/DDBJ whole genome shotgun (WGS) entry which is preliminary data.</text>
</comment>
<evidence type="ECO:0000313" key="1">
    <source>
        <dbReference type="EMBL" id="GFH59556.1"/>
    </source>
</evidence>
<proteinExistence type="predicted"/>
<organism evidence="1 2">
    <name type="scientific">Chaetoceros tenuissimus</name>
    <dbReference type="NCBI Taxonomy" id="426638"/>
    <lineage>
        <taxon>Eukaryota</taxon>
        <taxon>Sar</taxon>
        <taxon>Stramenopiles</taxon>
        <taxon>Ochrophyta</taxon>
        <taxon>Bacillariophyta</taxon>
        <taxon>Coscinodiscophyceae</taxon>
        <taxon>Chaetocerotophycidae</taxon>
        <taxon>Chaetocerotales</taxon>
        <taxon>Chaetocerotaceae</taxon>
        <taxon>Chaetoceros</taxon>
    </lineage>
</organism>
<evidence type="ECO:0008006" key="3">
    <source>
        <dbReference type="Google" id="ProtNLM"/>
    </source>
</evidence>
<accession>A0AAD3DAB5</accession>
<evidence type="ECO:0000313" key="2">
    <source>
        <dbReference type="Proteomes" id="UP001054902"/>
    </source>
</evidence>
<gene>
    <name evidence="1" type="ORF">CTEN210_16032</name>
</gene>
<dbReference type="EMBL" id="BLLK01000069">
    <property type="protein sequence ID" value="GFH59556.1"/>
    <property type="molecule type" value="Genomic_DNA"/>
</dbReference>
<protein>
    <recommendedName>
        <fullName evidence="3">Copia protein</fullName>
    </recommendedName>
</protein>